<accession>A0ABR3GKT1</accession>
<name>A0ABR3GKT1_9PEZI</name>
<feature type="compositionally biased region" description="Gly residues" evidence="1">
    <location>
        <begin position="210"/>
        <end position="220"/>
    </location>
</feature>
<dbReference type="Proteomes" id="UP001447188">
    <property type="component" value="Unassembled WGS sequence"/>
</dbReference>
<evidence type="ECO:0000313" key="2">
    <source>
        <dbReference type="EMBL" id="KAL0636534.1"/>
    </source>
</evidence>
<feature type="compositionally biased region" description="Polar residues" evidence="1">
    <location>
        <begin position="27"/>
        <end position="39"/>
    </location>
</feature>
<evidence type="ECO:0000313" key="3">
    <source>
        <dbReference type="Proteomes" id="UP001447188"/>
    </source>
</evidence>
<feature type="region of interest" description="Disordered" evidence="1">
    <location>
        <begin position="1"/>
        <end position="174"/>
    </location>
</feature>
<protein>
    <submittedName>
        <fullName evidence="2">Uncharacterized protein</fullName>
    </submittedName>
</protein>
<organism evidence="2 3">
    <name type="scientific">Discina gigas</name>
    <dbReference type="NCBI Taxonomy" id="1032678"/>
    <lineage>
        <taxon>Eukaryota</taxon>
        <taxon>Fungi</taxon>
        <taxon>Dikarya</taxon>
        <taxon>Ascomycota</taxon>
        <taxon>Pezizomycotina</taxon>
        <taxon>Pezizomycetes</taxon>
        <taxon>Pezizales</taxon>
        <taxon>Discinaceae</taxon>
        <taxon>Discina</taxon>
    </lineage>
</organism>
<reference evidence="2 3" key="1">
    <citation type="submission" date="2024-02" db="EMBL/GenBank/DDBJ databases">
        <title>Discinaceae phylogenomics.</title>
        <authorList>
            <person name="Dirks A.C."/>
            <person name="James T.Y."/>
        </authorList>
    </citation>
    <scope>NUCLEOTIDE SEQUENCE [LARGE SCALE GENOMIC DNA]</scope>
    <source>
        <strain evidence="2 3">ACD0624</strain>
    </source>
</reference>
<comment type="caution">
    <text evidence="2">The sequence shown here is derived from an EMBL/GenBank/DDBJ whole genome shotgun (WGS) entry which is preliminary data.</text>
</comment>
<evidence type="ECO:0000256" key="1">
    <source>
        <dbReference type="SAM" id="MobiDB-lite"/>
    </source>
</evidence>
<feature type="compositionally biased region" description="Low complexity" evidence="1">
    <location>
        <begin position="11"/>
        <end position="26"/>
    </location>
</feature>
<keyword evidence="3" id="KW-1185">Reference proteome</keyword>
<sequence>MRSRYTLANIPTSPTSPTTRRQGPRSNSPTRQWAYSQSPLGIPRGSGCGFYPSSPTLAQPPPPPSYLVNEPFIPSAYSSANSSSPSTPTSTRSRSPSISSLDTIPDSPDAEEEALEVEMKEALDRAAAKSLSSSPSSETDEDESNSGGRRSPMDGSRDNFGAGRRGAADKRKRWSVCGGEKRGDLELETIWEEAFGGGNNGGPDPLGIMNGDGMGDGEMI</sequence>
<dbReference type="EMBL" id="JBBBZM010000048">
    <property type="protein sequence ID" value="KAL0636534.1"/>
    <property type="molecule type" value="Genomic_DNA"/>
</dbReference>
<feature type="compositionally biased region" description="Basic and acidic residues" evidence="1">
    <location>
        <begin position="117"/>
        <end position="127"/>
    </location>
</feature>
<feature type="region of interest" description="Disordered" evidence="1">
    <location>
        <begin position="196"/>
        <end position="220"/>
    </location>
</feature>
<proteinExistence type="predicted"/>
<gene>
    <name evidence="2" type="ORF">Q9L58_004488</name>
</gene>
<feature type="compositionally biased region" description="Low complexity" evidence="1">
    <location>
        <begin position="73"/>
        <end position="100"/>
    </location>
</feature>